<comment type="pathway">
    <text evidence="2">Lipid metabolism; sphingolipid metabolism.</text>
</comment>
<dbReference type="AlphaFoldDB" id="A0A267GW44"/>
<dbReference type="GO" id="GO:0016020">
    <property type="term" value="C:membrane"/>
    <property type="evidence" value="ECO:0007669"/>
    <property type="project" value="UniProtKB-SubCell"/>
</dbReference>
<comment type="subcellular location">
    <subcellularLocation>
        <location evidence="1">Membrane</location>
        <topology evidence="1">Multi-pass membrane protein</topology>
    </subcellularLocation>
</comment>
<evidence type="ECO:0000256" key="4">
    <source>
        <dbReference type="ARBA" id="ARBA00022692"/>
    </source>
</evidence>
<dbReference type="SMART" id="SM00724">
    <property type="entry name" value="TLC"/>
    <property type="match status" value="1"/>
</dbReference>
<feature type="compositionally biased region" description="Basic and acidic residues" evidence="8">
    <location>
        <begin position="325"/>
        <end position="336"/>
    </location>
</feature>
<feature type="compositionally biased region" description="Basic and acidic residues" evidence="8">
    <location>
        <begin position="351"/>
        <end position="362"/>
    </location>
</feature>
<protein>
    <recommendedName>
        <fullName evidence="9">TLC domain-containing protein</fullName>
    </recommendedName>
</protein>
<dbReference type="InterPro" id="IPR006634">
    <property type="entry name" value="TLC-dom"/>
</dbReference>
<evidence type="ECO:0000256" key="8">
    <source>
        <dbReference type="SAM" id="MobiDB-lite"/>
    </source>
</evidence>
<comment type="pathway">
    <text evidence="3">Sphingolipid metabolism.</text>
</comment>
<name>A0A267GW44_9PLAT</name>
<reference evidence="10 11" key="1">
    <citation type="submission" date="2017-06" db="EMBL/GenBank/DDBJ databases">
        <title>A platform for efficient transgenesis in Macrostomum lignano, a flatworm model organism for stem cell research.</title>
        <authorList>
            <person name="Berezikov E."/>
        </authorList>
    </citation>
    <scope>NUCLEOTIDE SEQUENCE [LARGE SCALE GENOMIC DNA]</scope>
    <source>
        <strain evidence="10">DV1</strain>
        <tissue evidence="10">Whole organism</tissue>
    </source>
</reference>
<dbReference type="PIRSF" id="PIRSF005225">
    <property type="entry name" value="LAG1_LAC1"/>
    <property type="match status" value="1"/>
</dbReference>
<dbReference type="GO" id="GO:0046513">
    <property type="term" value="P:ceramide biosynthetic process"/>
    <property type="evidence" value="ECO:0007669"/>
    <property type="project" value="InterPro"/>
</dbReference>
<keyword evidence="4 7" id="KW-0812">Transmembrane</keyword>
<feature type="region of interest" description="Disordered" evidence="8">
    <location>
        <begin position="325"/>
        <end position="362"/>
    </location>
</feature>
<feature type="domain" description="TLC" evidence="9">
    <location>
        <begin position="116"/>
        <end position="323"/>
    </location>
</feature>
<evidence type="ECO:0000313" key="11">
    <source>
        <dbReference type="Proteomes" id="UP000215902"/>
    </source>
</evidence>
<dbReference type="EMBL" id="NIVC01000150">
    <property type="protein sequence ID" value="PAA89519.1"/>
    <property type="molecule type" value="Genomic_DNA"/>
</dbReference>
<dbReference type="Proteomes" id="UP000215902">
    <property type="component" value="Unassembled WGS sequence"/>
</dbReference>
<evidence type="ECO:0000256" key="1">
    <source>
        <dbReference type="ARBA" id="ARBA00004141"/>
    </source>
</evidence>
<dbReference type="PANTHER" id="PTHR12560:SF58">
    <property type="entry name" value="CERAMIDE SYNTHASE 1"/>
    <property type="match status" value="1"/>
</dbReference>
<evidence type="ECO:0000259" key="9">
    <source>
        <dbReference type="PROSITE" id="PS50922"/>
    </source>
</evidence>
<keyword evidence="11" id="KW-1185">Reference proteome</keyword>
<evidence type="ECO:0000256" key="6">
    <source>
        <dbReference type="ARBA" id="ARBA00023136"/>
    </source>
</evidence>
<evidence type="ECO:0000256" key="7">
    <source>
        <dbReference type="PROSITE-ProRule" id="PRU00205"/>
    </source>
</evidence>
<keyword evidence="6 7" id="KW-0472">Membrane</keyword>
<evidence type="ECO:0000256" key="3">
    <source>
        <dbReference type="ARBA" id="ARBA00004991"/>
    </source>
</evidence>
<dbReference type="Pfam" id="PF03798">
    <property type="entry name" value="TRAM_LAG1_CLN8"/>
    <property type="match status" value="1"/>
</dbReference>
<organism evidence="10 11">
    <name type="scientific">Macrostomum lignano</name>
    <dbReference type="NCBI Taxonomy" id="282301"/>
    <lineage>
        <taxon>Eukaryota</taxon>
        <taxon>Metazoa</taxon>
        <taxon>Spiralia</taxon>
        <taxon>Lophotrochozoa</taxon>
        <taxon>Platyhelminthes</taxon>
        <taxon>Rhabditophora</taxon>
        <taxon>Macrostomorpha</taxon>
        <taxon>Macrostomida</taxon>
        <taxon>Macrostomidae</taxon>
        <taxon>Macrostomum</taxon>
    </lineage>
</organism>
<proteinExistence type="predicted"/>
<dbReference type="PROSITE" id="PS50922">
    <property type="entry name" value="TLC"/>
    <property type="match status" value="1"/>
</dbReference>
<gene>
    <name evidence="10" type="ORF">BOX15_Mlig002321g1</name>
</gene>
<dbReference type="UniPathway" id="UPA00222"/>
<dbReference type="InterPro" id="IPR016439">
    <property type="entry name" value="Lag1/Lac1-like"/>
</dbReference>
<evidence type="ECO:0000256" key="5">
    <source>
        <dbReference type="ARBA" id="ARBA00022989"/>
    </source>
</evidence>
<dbReference type="STRING" id="282301.A0A267GW44"/>
<accession>A0A267GW44</accession>
<dbReference type="OrthoDB" id="6235079at2759"/>
<comment type="caution">
    <text evidence="10">The sequence shown here is derived from an EMBL/GenBank/DDBJ whole genome shotgun (WGS) entry which is preliminary data.</text>
</comment>
<dbReference type="PANTHER" id="PTHR12560">
    <property type="entry name" value="LONGEVITY ASSURANCE FACTOR 1 LAG1"/>
    <property type="match status" value="1"/>
</dbReference>
<evidence type="ECO:0000313" key="10">
    <source>
        <dbReference type="EMBL" id="PAA89519.1"/>
    </source>
</evidence>
<sequence>MAASSGSPSNARTFPDSYYEDPTFYQFFERILISLNEFAYNGTKYPHDYQFTYQMVTSVKLTDILTVLMLGTVFTILRCIVTATVSLPLAESLNLKRCNRAKWPESVWKFLIYTGLWGYSYYVVIYSGRHNFFQKPLDIFKDIVFDEGYLTRPIPVDVYWMYALQLGFYVHSIYGTLYMDVWRKDSYMMLFHHGLTIFLLEFSFLMKYYKIGALVLLIHDLSDVILELTKLNIYMKDRAGRHWPLHEWMANIGFLAFTVSWAWFRLFWFPLKVLYTSHWGVYVYHKDKDPKMFLFFNTMLFVLQFLHIYWFYFVLVLLVKVASGRQKEVDDTREFDERDSENGSGGHGSPKRSEGEKRSHAD</sequence>
<evidence type="ECO:0000256" key="2">
    <source>
        <dbReference type="ARBA" id="ARBA00004760"/>
    </source>
</evidence>
<keyword evidence="5" id="KW-1133">Transmembrane helix</keyword>
<dbReference type="GO" id="GO:0050291">
    <property type="term" value="F:sphingosine N-acyltransferase activity"/>
    <property type="evidence" value="ECO:0007669"/>
    <property type="project" value="InterPro"/>
</dbReference>